<protein>
    <recommendedName>
        <fullName evidence="3">Oxysterol-binding protein</fullName>
    </recommendedName>
</protein>
<reference evidence="5 6" key="1">
    <citation type="submission" date="2016-03" db="EMBL/GenBank/DDBJ databases">
        <title>Cyphomyrmex costatus WGS genome.</title>
        <authorList>
            <person name="Nygaard S."/>
            <person name="Hu H."/>
            <person name="Boomsma J."/>
            <person name="Zhang G."/>
        </authorList>
    </citation>
    <scope>NUCLEOTIDE SEQUENCE [LARGE SCALE GENOMIC DNA]</scope>
    <source>
        <strain evidence="5">MS0001</strain>
        <tissue evidence="5">Whole body</tissue>
    </source>
</reference>
<evidence type="ECO:0000313" key="5">
    <source>
        <dbReference type="EMBL" id="KYN04750.1"/>
    </source>
</evidence>
<dbReference type="Gene3D" id="2.40.160.120">
    <property type="match status" value="1"/>
</dbReference>
<keyword evidence="3" id="KW-0813">Transport</keyword>
<sequence>MDEIEYRAVIKYFVLKGLTATGIKKELDSTLRDSSPSYSTVKKWTAEFKRGRSSINDNERSGPPKTATIEKIHNAVLNDRQVKVRELADIANISIGRVHNILHEHLHMKKLSARWVPRSLTVDQKRIRMNVCQECLNVFKLNPTNFLRRFITVDEIWIHHYPPEMKQSKQWGVKAGGSAPKKTKTVSSAGKVMATVFRVLLFPRTSLPVPGHSEVNLCSMTLQLGKDISKTSMPVIFNEPLSFLQRVAEYMEYAVLLKQASQQESPILRLQYVAAFAVSALASNWERFGKPFNPILGETYELQREDFRIICEQVSHHPPVSAFYADSEDFIFHGSIHPKLKFWGKSLEVHPKGIVTVELPKWKESYTWQNVNCILHNVLVGQLWMEQSGPLEVRQHGGDNLKAKLCFVKSTLNGKDVHRVEGFITNQEKRKLLFLYGQWTDILRSCEPSLYEETLEKIKLEAKSPQGSPGHKKVLAKLHSLKVGAFKPLHQDAIEEPFGSTVVDDIPIVDEIPGSVTLWEATPRPSNSSDYYQFTTFAMSLNELEPDMEEILCPTDSRLRPDIRKLENGDQDGAASEKARLEEKQRNCRKARKQKKGNEYAPRWFQSGISPYTGQEDWIYLGGYWDRNYTDVEDIF</sequence>
<keyword evidence="3" id="KW-0445">Lipid transport</keyword>
<dbReference type="Gene3D" id="3.30.70.3490">
    <property type="match status" value="1"/>
</dbReference>
<dbReference type="Gene3D" id="3.30.420.10">
    <property type="entry name" value="Ribonuclease H-like superfamily/Ribonuclease H"/>
    <property type="match status" value="1"/>
</dbReference>
<dbReference type="InterPro" id="IPR018494">
    <property type="entry name" value="Oxysterol-bd_CS"/>
</dbReference>
<organism evidence="5 6">
    <name type="scientific">Cyphomyrmex costatus</name>
    <dbReference type="NCBI Taxonomy" id="456900"/>
    <lineage>
        <taxon>Eukaryota</taxon>
        <taxon>Metazoa</taxon>
        <taxon>Ecdysozoa</taxon>
        <taxon>Arthropoda</taxon>
        <taxon>Hexapoda</taxon>
        <taxon>Insecta</taxon>
        <taxon>Pterygota</taxon>
        <taxon>Neoptera</taxon>
        <taxon>Endopterygota</taxon>
        <taxon>Hymenoptera</taxon>
        <taxon>Apocrita</taxon>
        <taxon>Aculeata</taxon>
        <taxon>Formicoidea</taxon>
        <taxon>Formicidae</taxon>
        <taxon>Myrmicinae</taxon>
        <taxon>Cyphomyrmex</taxon>
    </lineage>
</organism>
<dbReference type="PANTHER" id="PTHR10972:SF209">
    <property type="entry name" value="OXYSTEROL-BINDING PROTEIN"/>
    <property type="match status" value="1"/>
</dbReference>
<dbReference type="InterPro" id="IPR000648">
    <property type="entry name" value="Oxysterol-bd"/>
</dbReference>
<evidence type="ECO:0000256" key="1">
    <source>
        <dbReference type="ARBA" id="ARBA00023121"/>
    </source>
</evidence>
<dbReference type="Proteomes" id="UP000078542">
    <property type="component" value="Unassembled WGS sequence"/>
</dbReference>
<dbReference type="FunFam" id="3.30.70.3490:FF:000015">
    <property type="entry name" value="Oxysterol-binding protein"/>
    <property type="match status" value="1"/>
</dbReference>
<name>A0A195CVT9_9HYME</name>
<feature type="region of interest" description="Disordered" evidence="4">
    <location>
        <begin position="566"/>
        <end position="595"/>
    </location>
</feature>
<dbReference type="STRING" id="456900.A0A195CVT9"/>
<dbReference type="GO" id="GO:0005829">
    <property type="term" value="C:cytosol"/>
    <property type="evidence" value="ECO:0007669"/>
    <property type="project" value="TreeGrafter"/>
</dbReference>
<dbReference type="AlphaFoldDB" id="A0A195CVT9"/>
<keyword evidence="1" id="KW-0446">Lipid-binding</keyword>
<evidence type="ECO:0000256" key="4">
    <source>
        <dbReference type="SAM" id="MobiDB-lite"/>
    </source>
</evidence>
<accession>A0A195CVT9</accession>
<feature type="compositionally biased region" description="Basic and acidic residues" evidence="4">
    <location>
        <begin position="575"/>
        <end position="586"/>
    </location>
</feature>
<gene>
    <name evidence="5" type="ORF">ALC62_04386</name>
</gene>
<dbReference type="GO" id="GO:0006869">
    <property type="term" value="P:lipid transport"/>
    <property type="evidence" value="ECO:0007669"/>
    <property type="project" value="UniProtKB-KW"/>
</dbReference>
<dbReference type="FunFam" id="2.40.160.120:FF:000005">
    <property type="entry name" value="Oxysterol-binding protein"/>
    <property type="match status" value="1"/>
</dbReference>
<evidence type="ECO:0000313" key="6">
    <source>
        <dbReference type="Proteomes" id="UP000078542"/>
    </source>
</evidence>
<dbReference type="GO" id="GO:0005886">
    <property type="term" value="C:plasma membrane"/>
    <property type="evidence" value="ECO:0007669"/>
    <property type="project" value="TreeGrafter"/>
</dbReference>
<dbReference type="InterPro" id="IPR037239">
    <property type="entry name" value="OSBP_sf"/>
</dbReference>
<comment type="similarity">
    <text evidence="2">Belongs to the OSBP family.</text>
</comment>
<evidence type="ECO:0000256" key="3">
    <source>
        <dbReference type="RuleBase" id="RU003845"/>
    </source>
</evidence>
<evidence type="ECO:0000256" key="2">
    <source>
        <dbReference type="RuleBase" id="RU003844"/>
    </source>
</evidence>
<dbReference type="InterPro" id="IPR036397">
    <property type="entry name" value="RNaseH_sf"/>
</dbReference>
<proteinExistence type="inferred from homology"/>
<dbReference type="PANTHER" id="PTHR10972">
    <property type="entry name" value="OXYSTEROL-BINDING PROTEIN-RELATED"/>
    <property type="match status" value="1"/>
</dbReference>
<dbReference type="GO" id="GO:0003676">
    <property type="term" value="F:nucleic acid binding"/>
    <property type="evidence" value="ECO:0007669"/>
    <property type="project" value="InterPro"/>
</dbReference>
<dbReference type="SUPFAM" id="SSF144000">
    <property type="entry name" value="Oxysterol-binding protein-like"/>
    <property type="match status" value="1"/>
</dbReference>
<dbReference type="GO" id="GO:0097038">
    <property type="term" value="C:perinuclear endoplasmic reticulum"/>
    <property type="evidence" value="ECO:0007669"/>
    <property type="project" value="TreeGrafter"/>
</dbReference>
<dbReference type="EMBL" id="KQ977231">
    <property type="protein sequence ID" value="KYN04750.1"/>
    <property type="molecule type" value="Genomic_DNA"/>
</dbReference>
<dbReference type="PROSITE" id="PS01013">
    <property type="entry name" value="OSBP"/>
    <property type="match status" value="1"/>
</dbReference>
<keyword evidence="6" id="KW-1185">Reference proteome</keyword>
<dbReference type="GO" id="GO:0032934">
    <property type="term" value="F:sterol binding"/>
    <property type="evidence" value="ECO:0007669"/>
    <property type="project" value="TreeGrafter"/>
</dbReference>
<dbReference type="Pfam" id="PF01237">
    <property type="entry name" value="Oxysterol_BP"/>
    <property type="match status" value="1"/>
</dbReference>